<name>A9DW84_9FLAO</name>
<keyword evidence="1" id="KW-0812">Transmembrane</keyword>
<proteinExistence type="predicted"/>
<feature type="transmembrane region" description="Helical" evidence="1">
    <location>
        <begin position="242"/>
        <end position="259"/>
    </location>
</feature>
<accession>A9DW84</accession>
<comment type="caution">
    <text evidence="2">The sequence shown here is derived from an EMBL/GenBank/DDBJ whole genome shotgun (WGS) entry which is preliminary data.</text>
</comment>
<keyword evidence="3" id="KW-1185">Reference proteome</keyword>
<evidence type="ECO:0000256" key="1">
    <source>
        <dbReference type="SAM" id="Phobius"/>
    </source>
</evidence>
<dbReference type="RefSeq" id="WP_007093354.1">
    <property type="nucleotide sequence ID" value="NZ_CP142125.1"/>
</dbReference>
<reference evidence="2 3" key="1">
    <citation type="journal article" date="2011" name="J. Bacteriol.">
        <title>Genome sequence of the algicidal bacterium Kordia algicida OT-1.</title>
        <authorList>
            <person name="Lee H.S."/>
            <person name="Kang S.G."/>
            <person name="Kwon K.K."/>
            <person name="Lee J.H."/>
            <person name="Kim S.J."/>
        </authorList>
    </citation>
    <scope>NUCLEOTIDE SEQUENCE [LARGE SCALE GENOMIC DNA]</scope>
    <source>
        <strain evidence="2 3">OT-1</strain>
    </source>
</reference>
<sequence>MSNNSNFIQSIKNKYESVKIWFWALPVWKRVILSSLIGAVAGGSTIRFLNTYALYYHAIRQGFRVPIEGVEYINLAIGLVSFGIIIVSLLCTVILYLLFKLLAYLFNKWFRSNEKKILWVQLYLVSLLILTLIVISANSYEKINKEKYVVLNTINDSLQKIKLEHNEKISKYLKKQHQKNPNSFLQFSDTLVIVNKQGETYKIIDRLQINLEDNIAYTNFTQKKKLAELEAKRKISDLNVRIILLILFLITYFLLNYVINSEKKIKVFTLIITLVFTSTLTISFFNQSVYKNFLRIIGYGGEIPIKIEYRKADNKQAVTEGLLLIRSKQSIILKNLKTDYKEEIPKERISKITFL</sequence>
<keyword evidence="1" id="KW-0472">Membrane</keyword>
<feature type="transmembrane region" description="Helical" evidence="1">
    <location>
        <begin position="31"/>
        <end position="55"/>
    </location>
</feature>
<dbReference type="HOGENOM" id="CLU_780283_0_0_10"/>
<gene>
    <name evidence="2" type="ORF">KAOT1_03907</name>
</gene>
<evidence type="ECO:0000313" key="3">
    <source>
        <dbReference type="Proteomes" id="UP000002945"/>
    </source>
</evidence>
<organism evidence="2 3">
    <name type="scientific">Kordia algicida OT-1</name>
    <dbReference type="NCBI Taxonomy" id="391587"/>
    <lineage>
        <taxon>Bacteria</taxon>
        <taxon>Pseudomonadati</taxon>
        <taxon>Bacteroidota</taxon>
        <taxon>Flavobacteriia</taxon>
        <taxon>Flavobacteriales</taxon>
        <taxon>Flavobacteriaceae</taxon>
        <taxon>Kordia</taxon>
    </lineage>
</organism>
<protein>
    <submittedName>
        <fullName evidence="2">Uncharacterized protein</fullName>
    </submittedName>
</protein>
<feature type="transmembrane region" description="Helical" evidence="1">
    <location>
        <begin position="265"/>
        <end position="285"/>
    </location>
</feature>
<evidence type="ECO:0000313" key="2">
    <source>
        <dbReference type="EMBL" id="EDP96524.1"/>
    </source>
</evidence>
<dbReference type="AlphaFoldDB" id="A9DW84"/>
<dbReference type="EMBL" id="ABIB01000004">
    <property type="protein sequence ID" value="EDP96524.1"/>
    <property type="molecule type" value="Genomic_DNA"/>
</dbReference>
<feature type="transmembrane region" description="Helical" evidence="1">
    <location>
        <begin position="75"/>
        <end position="98"/>
    </location>
</feature>
<dbReference type="eggNOG" id="ENOG50349TT">
    <property type="taxonomic scope" value="Bacteria"/>
</dbReference>
<dbReference type="OrthoDB" id="7028382at2"/>
<keyword evidence="1" id="KW-1133">Transmembrane helix</keyword>
<feature type="transmembrane region" description="Helical" evidence="1">
    <location>
        <begin position="118"/>
        <end position="137"/>
    </location>
</feature>
<dbReference type="Proteomes" id="UP000002945">
    <property type="component" value="Unassembled WGS sequence"/>
</dbReference>